<dbReference type="PANTHER" id="PTHR15696">
    <property type="entry name" value="SMG-7 SUPPRESSOR WITH MORPHOLOGICAL EFFECT ON GENITALIA PROTEIN 7"/>
    <property type="match status" value="1"/>
</dbReference>
<feature type="region of interest" description="Disordered" evidence="1">
    <location>
        <begin position="622"/>
        <end position="642"/>
    </location>
</feature>
<name>A0AAE8N2J6_9PEZI</name>
<dbReference type="Gene3D" id="1.25.40.10">
    <property type="entry name" value="Tetratricopeptide repeat domain"/>
    <property type="match status" value="1"/>
</dbReference>
<feature type="region of interest" description="Disordered" evidence="1">
    <location>
        <begin position="1"/>
        <end position="85"/>
    </location>
</feature>
<evidence type="ECO:0000259" key="2">
    <source>
        <dbReference type="Pfam" id="PF10373"/>
    </source>
</evidence>
<dbReference type="GO" id="GO:0005697">
    <property type="term" value="C:telomerase holoenzyme complex"/>
    <property type="evidence" value="ECO:0007669"/>
    <property type="project" value="TreeGrafter"/>
</dbReference>
<dbReference type="SUPFAM" id="SSF48452">
    <property type="entry name" value="TPR-like"/>
    <property type="match status" value="1"/>
</dbReference>
<feature type="compositionally biased region" description="Basic and acidic residues" evidence="1">
    <location>
        <begin position="622"/>
        <end position="634"/>
    </location>
</feature>
<feature type="domain" description="DNA/RNA-binding" evidence="2">
    <location>
        <begin position="262"/>
        <end position="319"/>
    </location>
</feature>
<dbReference type="GO" id="GO:0070034">
    <property type="term" value="F:telomerase RNA binding"/>
    <property type="evidence" value="ECO:0007669"/>
    <property type="project" value="TreeGrafter"/>
</dbReference>
<organism evidence="3 4">
    <name type="scientific">Cephalotrichum gorgonifer</name>
    <dbReference type="NCBI Taxonomy" id="2041049"/>
    <lineage>
        <taxon>Eukaryota</taxon>
        <taxon>Fungi</taxon>
        <taxon>Dikarya</taxon>
        <taxon>Ascomycota</taxon>
        <taxon>Pezizomycotina</taxon>
        <taxon>Sordariomycetes</taxon>
        <taxon>Hypocreomycetidae</taxon>
        <taxon>Microascales</taxon>
        <taxon>Microascaceae</taxon>
        <taxon>Cephalotrichum</taxon>
    </lineage>
</organism>
<feature type="compositionally biased region" description="Pro residues" evidence="1">
    <location>
        <begin position="570"/>
        <end position="579"/>
    </location>
</feature>
<sequence length="642" mass="71648">MAECDAYFPDGKPETKALSWSGPTHTPYVTARETLIRSPSASAPSEDPRKGRGSAPEELRPPSESSSPSTAWAMEKQPDTKPVTPNQLKVEIKEIYSAAVKVEALCTERIAYYNSGNVNANGNGNDGQAGAVPSISDEEWHKLVGLHKATLHEFVDFFLAAQHPAISDSRAFRGICLKYNMLQRLWQRVQDLLDLMRRRLPASKEYMTGFVSLSFSLFTVLYEHASHFAPIWSECLGDVARFGMAVEAGCPEERAVWVGASRTWYLRTVDLDPGVGRLHHHCAILARPEPVGQLFHFTKSLCAAKPFAGARESIATLFEPVFAGQMAGRCRELDVAVAKVHGMVMRDHDDEAFGQAVDYYKSRLGESIAKDRLYCGSIGYCMAVANTASLLSYCSESNPIAQALGVEHEQITPFGFEATAISANRAFDRAIAINLVTLKTMLRHDDTSPLLPYLHVWLAFLYSLSQLPADGVPRRIFTAWPWKLLTLALDSASQAPPCALESGEPEFSLWEKGGLPLPEDYAMRGLVWADRYLPDGWFAGDTRDYDERVVEMEWMRRERGRRLTSQKMPHSPPPTPPPSTTHRAPARNNRAVTVHHSAVQALETPEPLGTFEDFARRKRYREDAAAQAERERKEWRRRGGKS</sequence>
<dbReference type="InterPro" id="IPR011990">
    <property type="entry name" value="TPR-like_helical_dom_sf"/>
</dbReference>
<dbReference type="Proteomes" id="UP001187682">
    <property type="component" value="Unassembled WGS sequence"/>
</dbReference>
<protein>
    <recommendedName>
        <fullName evidence="2">DNA/RNA-binding domain-containing protein</fullName>
    </recommendedName>
</protein>
<dbReference type="PANTHER" id="PTHR15696:SF0">
    <property type="entry name" value="TELOMERASE-BINDING PROTEIN EST1A"/>
    <property type="match status" value="1"/>
</dbReference>
<feature type="region of interest" description="Disordered" evidence="1">
    <location>
        <begin position="560"/>
        <end position="585"/>
    </location>
</feature>
<dbReference type="InterPro" id="IPR045153">
    <property type="entry name" value="Est1/Ebs1-like"/>
</dbReference>
<reference evidence="3" key="1">
    <citation type="submission" date="2018-03" db="EMBL/GenBank/DDBJ databases">
        <authorList>
            <person name="Guldener U."/>
        </authorList>
    </citation>
    <scope>NUCLEOTIDE SEQUENCE</scope>
</reference>
<dbReference type="EMBL" id="ONZQ02000009">
    <property type="protein sequence ID" value="SPO03788.1"/>
    <property type="molecule type" value="Genomic_DNA"/>
</dbReference>
<dbReference type="GO" id="GO:0042162">
    <property type="term" value="F:telomeric DNA binding"/>
    <property type="evidence" value="ECO:0007669"/>
    <property type="project" value="TreeGrafter"/>
</dbReference>
<feature type="compositionally biased region" description="Basic and acidic residues" evidence="1">
    <location>
        <begin position="46"/>
        <end position="61"/>
    </location>
</feature>
<dbReference type="AlphaFoldDB" id="A0AAE8N2J6"/>
<evidence type="ECO:0000313" key="3">
    <source>
        <dbReference type="EMBL" id="SPO03788.1"/>
    </source>
</evidence>
<dbReference type="InterPro" id="IPR018834">
    <property type="entry name" value="DNA/RNA-bd_Est1-type"/>
</dbReference>
<proteinExistence type="predicted"/>
<dbReference type="Pfam" id="PF10373">
    <property type="entry name" value="EST1_DNA_bind"/>
    <property type="match status" value="1"/>
</dbReference>
<evidence type="ECO:0000256" key="1">
    <source>
        <dbReference type="SAM" id="MobiDB-lite"/>
    </source>
</evidence>
<keyword evidence="4" id="KW-1185">Reference proteome</keyword>
<comment type="caution">
    <text evidence="3">The sequence shown here is derived from an EMBL/GenBank/DDBJ whole genome shotgun (WGS) entry which is preliminary data.</text>
</comment>
<accession>A0AAE8N2J6</accession>
<evidence type="ECO:0000313" key="4">
    <source>
        <dbReference type="Proteomes" id="UP001187682"/>
    </source>
</evidence>
<dbReference type="GO" id="GO:0000184">
    <property type="term" value="P:nuclear-transcribed mRNA catabolic process, nonsense-mediated decay"/>
    <property type="evidence" value="ECO:0007669"/>
    <property type="project" value="TreeGrafter"/>
</dbReference>
<gene>
    <name evidence="3" type="ORF">DNG_06471</name>
</gene>